<proteinExistence type="inferred from homology"/>
<keyword evidence="7" id="KW-1185">Reference proteome</keyword>
<feature type="transmembrane region" description="Helical" evidence="5">
    <location>
        <begin position="51"/>
        <end position="68"/>
    </location>
</feature>
<evidence type="ECO:0000256" key="3">
    <source>
        <dbReference type="ARBA" id="ARBA00022989"/>
    </source>
</evidence>
<dbReference type="KEGG" id="fla:SY85_07175"/>
<dbReference type="PANTHER" id="PTHR43701">
    <property type="entry name" value="MEMBRANE TRANSPORTER PROTEIN MJ0441-RELATED"/>
    <property type="match status" value="1"/>
</dbReference>
<organism evidence="6 7">
    <name type="scientific">Flavisolibacter tropicus</name>
    <dbReference type="NCBI Taxonomy" id="1492898"/>
    <lineage>
        <taxon>Bacteria</taxon>
        <taxon>Pseudomonadati</taxon>
        <taxon>Bacteroidota</taxon>
        <taxon>Chitinophagia</taxon>
        <taxon>Chitinophagales</taxon>
        <taxon>Chitinophagaceae</taxon>
        <taxon>Flavisolibacter</taxon>
    </lineage>
</organism>
<dbReference type="GO" id="GO:0005886">
    <property type="term" value="C:plasma membrane"/>
    <property type="evidence" value="ECO:0007669"/>
    <property type="project" value="UniProtKB-SubCell"/>
</dbReference>
<dbReference type="STRING" id="1492898.SY85_07175"/>
<dbReference type="Proteomes" id="UP000077177">
    <property type="component" value="Chromosome"/>
</dbReference>
<evidence type="ECO:0000256" key="2">
    <source>
        <dbReference type="ARBA" id="ARBA00022692"/>
    </source>
</evidence>
<dbReference type="AlphaFoldDB" id="A0A172TU94"/>
<dbReference type="InterPro" id="IPR051598">
    <property type="entry name" value="TSUP/Inactive_protease-like"/>
</dbReference>
<reference evidence="6 7" key="2">
    <citation type="journal article" date="2016" name="Int. J. Syst. Evol. Microbiol.">
        <title>Flavisolibacter tropicus sp. nov., isolated from tropical soil.</title>
        <authorList>
            <person name="Lee J.J."/>
            <person name="Kang M.S."/>
            <person name="Kim G.S."/>
            <person name="Lee C.S."/>
            <person name="Lim S."/>
            <person name="Lee J."/>
            <person name="Roh S.H."/>
            <person name="Kang H."/>
            <person name="Ha J.M."/>
            <person name="Bae S."/>
            <person name="Jung H.Y."/>
            <person name="Kim M.K."/>
        </authorList>
    </citation>
    <scope>NUCLEOTIDE SEQUENCE [LARGE SCALE GENOMIC DNA]</scope>
    <source>
        <strain evidence="6 7">LCS9</strain>
    </source>
</reference>
<feature type="transmembrane region" description="Helical" evidence="5">
    <location>
        <begin position="102"/>
        <end position="119"/>
    </location>
</feature>
<evidence type="ECO:0000256" key="5">
    <source>
        <dbReference type="RuleBase" id="RU363041"/>
    </source>
</evidence>
<feature type="transmembrane region" description="Helical" evidence="5">
    <location>
        <begin position="6"/>
        <end position="39"/>
    </location>
</feature>
<protein>
    <recommendedName>
        <fullName evidence="5">Probable membrane transporter protein</fullName>
    </recommendedName>
</protein>
<keyword evidence="4 5" id="KW-0472">Membrane</keyword>
<comment type="similarity">
    <text evidence="5">Belongs to the 4-toluene sulfonate uptake permease (TSUP) (TC 2.A.102) family.</text>
</comment>
<dbReference type="OrthoDB" id="595460at2"/>
<dbReference type="InterPro" id="IPR002781">
    <property type="entry name" value="TM_pro_TauE-like"/>
</dbReference>
<evidence type="ECO:0000256" key="1">
    <source>
        <dbReference type="ARBA" id="ARBA00004141"/>
    </source>
</evidence>
<keyword evidence="3 5" id="KW-1133">Transmembrane helix</keyword>
<sequence>MTFQIILLISLIGLIAGILSGLVGVGGGIIIVPALVFFLGFSQYQAQGTSLGLLLLPVGIFAVINYYNKGYIDIKVVAIMSIAFIIGGYFGSKLSLILSQDVLRKIFAIVLFYTAFKMLEWDKWIFNLFKK</sequence>
<dbReference type="Pfam" id="PF01925">
    <property type="entry name" value="TauE"/>
    <property type="match status" value="1"/>
</dbReference>
<keyword evidence="2 5" id="KW-0812">Transmembrane</keyword>
<dbReference type="PANTHER" id="PTHR43701:SF2">
    <property type="entry name" value="MEMBRANE TRANSPORTER PROTEIN YJNA-RELATED"/>
    <property type="match status" value="1"/>
</dbReference>
<accession>A0A172TU94</accession>
<dbReference type="EMBL" id="CP011390">
    <property type="protein sequence ID" value="ANE50317.1"/>
    <property type="molecule type" value="Genomic_DNA"/>
</dbReference>
<feature type="transmembrane region" description="Helical" evidence="5">
    <location>
        <begin position="74"/>
        <end position="90"/>
    </location>
</feature>
<comment type="subcellular location">
    <subcellularLocation>
        <location evidence="5">Cell membrane</location>
        <topology evidence="5">Multi-pass membrane protein</topology>
    </subcellularLocation>
    <subcellularLocation>
        <location evidence="1">Membrane</location>
        <topology evidence="1">Multi-pass membrane protein</topology>
    </subcellularLocation>
</comment>
<reference evidence="7" key="1">
    <citation type="submission" date="2015-01" db="EMBL/GenBank/DDBJ databases">
        <title>Flavisolibacter sp./LCS9/ whole genome sequencing.</title>
        <authorList>
            <person name="Kim M.K."/>
            <person name="Srinivasan S."/>
            <person name="Lee J.-J."/>
        </authorList>
    </citation>
    <scope>NUCLEOTIDE SEQUENCE [LARGE SCALE GENOMIC DNA]</scope>
    <source>
        <strain evidence="7">LCS9</strain>
    </source>
</reference>
<keyword evidence="5" id="KW-1003">Cell membrane</keyword>
<evidence type="ECO:0000256" key="4">
    <source>
        <dbReference type="ARBA" id="ARBA00023136"/>
    </source>
</evidence>
<name>A0A172TU94_9BACT</name>
<evidence type="ECO:0000313" key="7">
    <source>
        <dbReference type="Proteomes" id="UP000077177"/>
    </source>
</evidence>
<evidence type="ECO:0000313" key="6">
    <source>
        <dbReference type="EMBL" id="ANE50317.1"/>
    </source>
</evidence>
<gene>
    <name evidence="6" type="ORF">SY85_07175</name>
</gene>